<gene>
    <name evidence="2" type="ORF">ENU78_00185</name>
</gene>
<name>A0A7V4DW61_DICTH</name>
<feature type="domain" description="Solute-binding protein family 5" evidence="1">
    <location>
        <begin position="82"/>
        <end position="504"/>
    </location>
</feature>
<dbReference type="CDD" id="cd08509">
    <property type="entry name" value="PBP2_TmCBP_oligosaccharides_like"/>
    <property type="match status" value="1"/>
</dbReference>
<evidence type="ECO:0000313" key="2">
    <source>
        <dbReference type="EMBL" id="HGK22864.1"/>
    </source>
</evidence>
<dbReference type="FunFam" id="3.10.105.10:FF:000026">
    <property type="entry name" value="Extracellular solute-binding protein, family 5"/>
    <property type="match status" value="1"/>
</dbReference>
<dbReference type="Gene3D" id="3.10.105.10">
    <property type="entry name" value="Dipeptide-binding Protein, Domain 3"/>
    <property type="match status" value="1"/>
</dbReference>
<accession>A0A7V4DW61</accession>
<dbReference type="InterPro" id="IPR039424">
    <property type="entry name" value="SBP_5"/>
</dbReference>
<reference evidence="2" key="1">
    <citation type="journal article" date="2020" name="mSystems">
        <title>Genome- and Community-Level Interaction Insights into Carbon Utilization and Element Cycling Functions of Hydrothermarchaeota in Hydrothermal Sediment.</title>
        <authorList>
            <person name="Zhou Z."/>
            <person name="Liu Y."/>
            <person name="Xu W."/>
            <person name="Pan J."/>
            <person name="Luo Z.H."/>
            <person name="Li M."/>
        </authorList>
    </citation>
    <scope>NUCLEOTIDE SEQUENCE [LARGE SCALE GENOMIC DNA]</scope>
    <source>
        <strain evidence="2">SpSt-70</strain>
    </source>
</reference>
<dbReference type="Pfam" id="PF00496">
    <property type="entry name" value="SBP_bac_5"/>
    <property type="match status" value="1"/>
</dbReference>
<dbReference type="PIRSF" id="PIRSF002741">
    <property type="entry name" value="MppA"/>
    <property type="match status" value="1"/>
</dbReference>
<dbReference type="GO" id="GO:0030288">
    <property type="term" value="C:outer membrane-bounded periplasmic space"/>
    <property type="evidence" value="ECO:0007669"/>
    <property type="project" value="UniProtKB-ARBA"/>
</dbReference>
<dbReference type="FunFam" id="3.10.105.10:FF:000044">
    <property type="entry name" value="Extracellular solute-binding protein, family 5"/>
    <property type="match status" value="1"/>
</dbReference>
<sequence>MKKVLLFVILLMLSLISFSQLGLSQLAVNVPREETIIANVLSGRVGSPDNFNVWTTTWRSPDRGIQQLLLEPLWIVDPATGKVINALAKDKPIYNSDFTRMVVKIREGCYWSDGVEFTADDLVYTVELIMKYQELGYNASFNEYVKRVYKTDKYTVVFELKKPNARFHAYFLDRWGACRPLPKHVFEKVKDPITFDFKPPVGTGPYVLHSYDPGGYWTLWQRREDWQRTPTGKLFGMPQPKYVLFYYYGPTEKQVLAQNNHQLDMADLTMEGLRSVLQTNKYARAYRKEFPYIVNVDPCVSGVIFNNAKAPWNNKEVRWALTLAIDIVEYVGLAYDYAVTVSPVHIPATPAYMNWYIKPLEPWLKNLTITVDGKPFKVYDPDVPMRIAEAARKRGYKVPTDPNQIREIFGIGWYKYAPDVAEKLLIKNGFKRDKDGKWLTPEGKPWKITILTPPNPASVNYRNAFALSQVWKKFGIETEVYATENDGTLMNVGDFEVSTSGQWPAREPWGGHPDLYRTMEQFSSAYYRPLGEYYPGHQCRWTNPKMDEIIKGMQSVSWDSPKNKALGMEGLKILAQEMPTIPTFTYPGVVGYDEYYWTNYPTAENPYCIPYHHWPNFKYMLPFLKPTGRK</sequence>
<dbReference type="InterPro" id="IPR030678">
    <property type="entry name" value="Peptide/Ni-bd"/>
</dbReference>
<dbReference type="PANTHER" id="PTHR30290:SF65">
    <property type="entry name" value="MONOACYL PHOSPHATIDYLINOSITOL TETRAMANNOSIDE-BINDING PROTEIN LPQW-RELATED"/>
    <property type="match status" value="1"/>
</dbReference>
<dbReference type="RefSeq" id="WP_149122180.1">
    <property type="nucleotide sequence ID" value="NZ_VTFL01000001.1"/>
</dbReference>
<comment type="caution">
    <text evidence="2">The sequence shown here is derived from an EMBL/GenBank/DDBJ whole genome shotgun (WGS) entry which is preliminary data.</text>
</comment>
<dbReference type="GO" id="GO:0043190">
    <property type="term" value="C:ATP-binding cassette (ABC) transporter complex"/>
    <property type="evidence" value="ECO:0007669"/>
    <property type="project" value="InterPro"/>
</dbReference>
<dbReference type="SUPFAM" id="SSF53850">
    <property type="entry name" value="Periplasmic binding protein-like II"/>
    <property type="match status" value="1"/>
</dbReference>
<protein>
    <submittedName>
        <fullName evidence="2">ABC transporter substrate-binding protein</fullName>
    </submittedName>
</protein>
<organism evidence="2">
    <name type="scientific">Dictyoglomus thermophilum</name>
    <dbReference type="NCBI Taxonomy" id="14"/>
    <lineage>
        <taxon>Bacteria</taxon>
        <taxon>Pseudomonadati</taxon>
        <taxon>Dictyoglomota</taxon>
        <taxon>Dictyoglomia</taxon>
        <taxon>Dictyoglomales</taxon>
        <taxon>Dictyoglomaceae</taxon>
        <taxon>Dictyoglomus</taxon>
    </lineage>
</organism>
<dbReference type="EMBL" id="DTDV01000001">
    <property type="protein sequence ID" value="HGK22864.1"/>
    <property type="molecule type" value="Genomic_DNA"/>
</dbReference>
<proteinExistence type="predicted"/>
<dbReference type="FunFam" id="3.40.190.10:FF:000331">
    <property type="entry name" value="Extracellular solute-binding protein family 5"/>
    <property type="match status" value="1"/>
</dbReference>
<dbReference type="Gene3D" id="3.40.190.10">
    <property type="entry name" value="Periplasmic binding protein-like II"/>
    <property type="match status" value="1"/>
</dbReference>
<dbReference type="Gene3D" id="3.90.76.10">
    <property type="entry name" value="Dipeptide-binding Protein, Domain 1"/>
    <property type="match status" value="1"/>
</dbReference>
<dbReference type="GO" id="GO:1904680">
    <property type="term" value="F:peptide transmembrane transporter activity"/>
    <property type="evidence" value="ECO:0007669"/>
    <property type="project" value="TreeGrafter"/>
</dbReference>
<evidence type="ECO:0000259" key="1">
    <source>
        <dbReference type="Pfam" id="PF00496"/>
    </source>
</evidence>
<dbReference type="AlphaFoldDB" id="A0A7V4DW61"/>
<dbReference type="GO" id="GO:0015833">
    <property type="term" value="P:peptide transport"/>
    <property type="evidence" value="ECO:0007669"/>
    <property type="project" value="TreeGrafter"/>
</dbReference>
<dbReference type="InterPro" id="IPR000914">
    <property type="entry name" value="SBP_5_dom"/>
</dbReference>
<dbReference type="PANTHER" id="PTHR30290">
    <property type="entry name" value="PERIPLASMIC BINDING COMPONENT OF ABC TRANSPORTER"/>
    <property type="match status" value="1"/>
</dbReference>
<dbReference type="FunFam" id="3.90.76.10:FF:000014">
    <property type="entry name" value="Extracellular solute-binding protein family 5"/>
    <property type="match status" value="1"/>
</dbReference>